<evidence type="ECO:0000313" key="3">
    <source>
        <dbReference type="EMBL" id="NKE48004.1"/>
    </source>
</evidence>
<dbReference type="Pfam" id="PF13385">
    <property type="entry name" value="Laminin_G_3"/>
    <property type="match status" value="1"/>
</dbReference>
<gene>
    <name evidence="3" type="ORF">HB662_24720</name>
</gene>
<protein>
    <recommendedName>
        <fullName evidence="2">Calcineurin-like phosphoesterase domain-containing protein</fullName>
    </recommendedName>
</protein>
<feature type="domain" description="Calcineurin-like phosphoesterase" evidence="2">
    <location>
        <begin position="328"/>
        <end position="559"/>
    </location>
</feature>
<dbReference type="Gene3D" id="2.150.10.10">
    <property type="entry name" value="Serralysin-like metalloprotease, C-terminal"/>
    <property type="match status" value="2"/>
</dbReference>
<evidence type="ECO:0000256" key="1">
    <source>
        <dbReference type="SAM" id="MobiDB-lite"/>
    </source>
</evidence>
<dbReference type="SUPFAM" id="SSF51120">
    <property type="entry name" value="beta-Roll"/>
    <property type="match status" value="2"/>
</dbReference>
<dbReference type="SUPFAM" id="SSF49899">
    <property type="entry name" value="Concanavalin A-like lectins/glucanases"/>
    <property type="match status" value="1"/>
</dbReference>
<dbReference type="InterPro" id="IPR018511">
    <property type="entry name" value="Hemolysin-typ_Ca-bd_CS"/>
</dbReference>
<dbReference type="InterPro" id="IPR029052">
    <property type="entry name" value="Metallo-depent_PP-like"/>
</dbReference>
<evidence type="ECO:0000259" key="2">
    <source>
        <dbReference type="Pfam" id="PF00149"/>
    </source>
</evidence>
<keyword evidence="4" id="KW-1185">Reference proteome</keyword>
<dbReference type="InterPro" id="IPR004843">
    <property type="entry name" value="Calcineurin-like_PHP"/>
</dbReference>
<proteinExistence type="predicted"/>
<reference evidence="3 4" key="1">
    <citation type="submission" date="2020-03" db="EMBL/GenBank/DDBJ databases">
        <title>Roseomonas selenitidurans sp. nov. isolated from soil.</title>
        <authorList>
            <person name="Liu H."/>
        </authorList>
    </citation>
    <scope>NUCLEOTIDE SEQUENCE [LARGE SCALE GENOMIC DNA]</scope>
    <source>
        <strain evidence="3 4">JCM 15073</strain>
    </source>
</reference>
<evidence type="ECO:0000313" key="4">
    <source>
        <dbReference type="Proteomes" id="UP000765160"/>
    </source>
</evidence>
<sequence>MSDFVQFGTSSGLGLPALAGGESGVLKFSAFTVDEALLLQPNAGDADGTLTEWTLALDILLPTPTGAFTALLQTDTTNASDGELFVRATSPAGGGIGISGTYEGDFTFNAWHRVVVTAETTPGGLVLDKYIDGALVGTQTLSGTRWDISDVGGALLLADEDGETNAGAISSVMVAERALTAEEVAALGGADADGISATAVSAGATQFDFEAGSFAATYGAGTLAAPGDTDPPPAPELQVVNRISDVMKTPGSTVTIDLSEVFNRDDVTFSIGNDDDSVVTGAVLDGETLTLDLGALGHADLRLTATDSEGNVAHDNFRVRVAGPNAYTVAVLPDTQDYSDASLTNGTPQMFMDMTSWLVANKGSHNINFVAHVGDITQNNLPTEWTVVDAALSQLDGIIPYSVLPGNHDQGPGGSASDHTSGLDTYFSPDRQAASNPGTFGGVYDREPDRAVNNYNTFTATDGTKWLVLSMEFGPRDDVLRWAGEVLDAHLDHRVILVSHSLTDYASRHDPAGGPLYDEGAGYDYGIGRDPEGANDGETVYRELLAKYPNITFTFSGHIFGDGAETNVSYSQHGNAIFESLVNYQNGIAREITGNGDESLGGRGGNGAMRLVVIDPDNDRISTETYFTEFDDYLDGYRTKEEMDRDGLTGPYRGHEEVFTDIDVGTPELRAQAKAGDDLFVSAPNLRGLANVTLDASRTLDPADNVVSHIWYDAEGNAIARGEVAEIQLGAGRHHLTLAVTDAEGRVTTDEKLVLVAGPGNLLTDNFNDGNMEGWDRPGASATLIETGTPESFGIAALPGGAESVGYIPKLAPNQGLLLQPNLGQEIGTLVPTWSLIMDILVPSGQGNWAALVQLNPNNVDDGDLFIRMGGDGTGGIGIGGNYQGSFAYDTWQRVGFTFTPNGADTLLMSKYIEGVKVGEQTVSAARFSLDVGAGASLFTDEDGETSNLYVSSVLVTEKVYTDAEMTALGGAKAGGIEATAPTALSAQFDFNEPTLAPSFGPATLSFGQTGETASNFLLKGTVFAPGTPQAGDPAPEGRVFEMSDSADNVLLWKAEAALGWKDYTLAATIRSTDNDGIGLVFYWQDADNHYRLVLDGETNTRSLIRVAEGVETVLATETGGTRFNVDQELAVGIQDGRITAMLDGQLLFGGEVVDATPLTGGTVGLYSNNQRSSQFDNITVDAYAPLQPEAPVAAPEGPVLVSESFSGANIPTDWVIVDEGEMGGLGPDGKQSDWAIEDGKLVQRSDLQSRQLEWDGASNPDKWLNGWSPLGDGVNVLRLGTYALYQGEGASEWTDYAIEASIVTPDNDGLGFLIHYKDAKNYYKLELDADGTYDRNPSNGAGPLFNLIRMRDGVEEILAQVPQRYTPGETFHLRFEIIDQKMSAFIDGEEIFAYAVEDRSLMQGTVGLYSWGNAGLAFDDVKVTSLVEAPEEFAAPSFTRTSGGETTTEAAVEHDGRRDMLVFEAVGTGQDDSIVATSANDVVLGLGGNDVLDGAGGDDAVLGGAGADTLLGGEGNDTLNGGLGADSMLGGFGDDTFLVDDAGDVVVELAGQGADRVLASVSFTLSETVEDLVLTAAGLTGTGSAGSNRMTGSAGGDVLLGMGSNDVLRGMGGDDTLEGGAGRDRLLGGTGADIFRFNLAVEAGDRIEDFTAADTVEISAAGFGGGLVAGMDVVASGRYVENTTGQASGAFGQFVFETDANRLWWDADGTGDGARQIVTDFLNPVAWAGSEIAIIA</sequence>
<dbReference type="Pfam" id="PF00353">
    <property type="entry name" value="HemolysinCabind"/>
    <property type="match status" value="3"/>
</dbReference>
<dbReference type="InterPro" id="IPR011049">
    <property type="entry name" value="Serralysin-like_metalloprot_C"/>
</dbReference>
<accession>A0ABX1F6Y4</accession>
<comment type="caution">
    <text evidence="3">The sequence shown here is derived from an EMBL/GenBank/DDBJ whole genome shotgun (WGS) entry which is preliminary data.</text>
</comment>
<dbReference type="Gene3D" id="2.60.120.560">
    <property type="entry name" value="Exo-inulinase, domain 1"/>
    <property type="match status" value="2"/>
</dbReference>
<dbReference type="PRINTS" id="PR00313">
    <property type="entry name" value="CABNDNGRPT"/>
</dbReference>
<dbReference type="Pfam" id="PF00149">
    <property type="entry name" value="Metallophos"/>
    <property type="match status" value="1"/>
</dbReference>
<dbReference type="InterPro" id="IPR013320">
    <property type="entry name" value="ConA-like_dom_sf"/>
</dbReference>
<dbReference type="PROSITE" id="PS00330">
    <property type="entry name" value="HEMOLYSIN_CALCIUM"/>
    <property type="match status" value="3"/>
</dbReference>
<dbReference type="EMBL" id="JAAVTX010000007">
    <property type="protein sequence ID" value="NKE48004.1"/>
    <property type="molecule type" value="Genomic_DNA"/>
</dbReference>
<dbReference type="PANTHER" id="PTHR43143">
    <property type="entry name" value="METALLOPHOSPHOESTERASE, CALCINEURIN SUPERFAMILY"/>
    <property type="match status" value="1"/>
</dbReference>
<dbReference type="RefSeq" id="WP_168053886.1">
    <property type="nucleotide sequence ID" value="NZ_JAATJR010000007.1"/>
</dbReference>
<dbReference type="PANTHER" id="PTHR43143:SF5">
    <property type="entry name" value="SECRETED PROTEIN"/>
    <property type="match status" value="1"/>
</dbReference>
<organism evidence="3 4">
    <name type="scientific">Falsiroseomonas frigidaquae</name>
    <dbReference type="NCBI Taxonomy" id="487318"/>
    <lineage>
        <taxon>Bacteria</taxon>
        <taxon>Pseudomonadati</taxon>
        <taxon>Pseudomonadota</taxon>
        <taxon>Alphaproteobacteria</taxon>
        <taxon>Acetobacterales</taxon>
        <taxon>Roseomonadaceae</taxon>
        <taxon>Falsiroseomonas</taxon>
    </lineage>
</organism>
<dbReference type="Gene3D" id="2.60.120.200">
    <property type="match status" value="1"/>
</dbReference>
<dbReference type="Proteomes" id="UP000765160">
    <property type="component" value="Unassembled WGS sequence"/>
</dbReference>
<dbReference type="SUPFAM" id="SSF56300">
    <property type="entry name" value="Metallo-dependent phosphatases"/>
    <property type="match status" value="1"/>
</dbReference>
<dbReference type="InterPro" id="IPR051918">
    <property type="entry name" value="STPP_CPPED1"/>
</dbReference>
<feature type="region of interest" description="Disordered" evidence="1">
    <location>
        <begin position="403"/>
        <end position="446"/>
    </location>
</feature>
<dbReference type="InterPro" id="IPR001343">
    <property type="entry name" value="Hemolysn_Ca-bd"/>
</dbReference>
<dbReference type="Gene3D" id="3.60.21.10">
    <property type="match status" value="1"/>
</dbReference>
<name>A0ABX1F6Y4_9PROT</name>